<sequence>MVAIIAKMVQVACKKKKNGSPIL</sequence>
<accession>A0A0A9F7F8</accession>
<protein>
    <submittedName>
        <fullName evidence="1">Uncharacterized protein</fullName>
    </submittedName>
</protein>
<reference evidence="1" key="2">
    <citation type="journal article" date="2015" name="Data Brief">
        <title>Shoot transcriptome of the giant reed, Arundo donax.</title>
        <authorList>
            <person name="Barrero R.A."/>
            <person name="Guerrero F.D."/>
            <person name="Moolhuijzen P."/>
            <person name="Goolsby J.A."/>
            <person name="Tidwell J."/>
            <person name="Bellgard S.E."/>
            <person name="Bellgard M.I."/>
        </authorList>
    </citation>
    <scope>NUCLEOTIDE SEQUENCE</scope>
    <source>
        <tissue evidence="1">Shoot tissue taken approximately 20 cm above the soil surface</tissue>
    </source>
</reference>
<reference evidence="1" key="1">
    <citation type="submission" date="2014-09" db="EMBL/GenBank/DDBJ databases">
        <authorList>
            <person name="Magalhaes I.L.F."/>
            <person name="Oliveira U."/>
            <person name="Santos F.R."/>
            <person name="Vidigal T.H.D.A."/>
            <person name="Brescovit A.D."/>
            <person name="Santos A.J."/>
        </authorList>
    </citation>
    <scope>NUCLEOTIDE SEQUENCE</scope>
    <source>
        <tissue evidence="1">Shoot tissue taken approximately 20 cm above the soil surface</tissue>
    </source>
</reference>
<proteinExistence type="predicted"/>
<dbReference type="EMBL" id="GBRH01189604">
    <property type="protein sequence ID" value="JAE08292.1"/>
    <property type="molecule type" value="Transcribed_RNA"/>
</dbReference>
<organism evidence="1">
    <name type="scientific">Arundo donax</name>
    <name type="common">Giant reed</name>
    <name type="synonym">Donax arundinaceus</name>
    <dbReference type="NCBI Taxonomy" id="35708"/>
    <lineage>
        <taxon>Eukaryota</taxon>
        <taxon>Viridiplantae</taxon>
        <taxon>Streptophyta</taxon>
        <taxon>Embryophyta</taxon>
        <taxon>Tracheophyta</taxon>
        <taxon>Spermatophyta</taxon>
        <taxon>Magnoliopsida</taxon>
        <taxon>Liliopsida</taxon>
        <taxon>Poales</taxon>
        <taxon>Poaceae</taxon>
        <taxon>PACMAD clade</taxon>
        <taxon>Arundinoideae</taxon>
        <taxon>Arundineae</taxon>
        <taxon>Arundo</taxon>
    </lineage>
</organism>
<name>A0A0A9F7F8_ARUDO</name>
<dbReference type="AlphaFoldDB" id="A0A0A9F7F8"/>
<evidence type="ECO:0000313" key="1">
    <source>
        <dbReference type="EMBL" id="JAE08292.1"/>
    </source>
</evidence>